<evidence type="ECO:0000313" key="3">
    <source>
        <dbReference type="Proteomes" id="UP000584374"/>
    </source>
</evidence>
<protein>
    <submittedName>
        <fullName evidence="2">Uncharacterized protein</fullName>
    </submittedName>
</protein>
<name>A0A840Q713_9PSEU</name>
<keyword evidence="1" id="KW-1133">Transmembrane helix</keyword>
<comment type="caution">
    <text evidence="2">The sequence shown here is derived from an EMBL/GenBank/DDBJ whole genome shotgun (WGS) entry which is preliminary data.</text>
</comment>
<dbReference type="AlphaFoldDB" id="A0A840Q713"/>
<evidence type="ECO:0000256" key="1">
    <source>
        <dbReference type="SAM" id="Phobius"/>
    </source>
</evidence>
<keyword evidence="1" id="KW-0812">Transmembrane</keyword>
<keyword evidence="1" id="KW-0472">Membrane</keyword>
<proteinExistence type="predicted"/>
<accession>A0A840Q713</accession>
<sequence>MSEGEGTTFMQWRERAQSEIRDDRPKMRAVFITAAAVVVIGIVVGSLVLLLS</sequence>
<feature type="transmembrane region" description="Helical" evidence="1">
    <location>
        <begin position="29"/>
        <end position="51"/>
    </location>
</feature>
<evidence type="ECO:0000313" key="2">
    <source>
        <dbReference type="EMBL" id="MBB5155747.1"/>
    </source>
</evidence>
<dbReference type="EMBL" id="JACHIW010000001">
    <property type="protein sequence ID" value="MBB5155747.1"/>
    <property type="molecule type" value="Genomic_DNA"/>
</dbReference>
<dbReference type="RefSeq" id="WP_184727028.1">
    <property type="nucleotide sequence ID" value="NZ_JACHIW010000001.1"/>
</dbReference>
<organism evidence="2 3">
    <name type="scientific">Saccharopolyspora phatthalungensis</name>
    <dbReference type="NCBI Taxonomy" id="664693"/>
    <lineage>
        <taxon>Bacteria</taxon>
        <taxon>Bacillati</taxon>
        <taxon>Actinomycetota</taxon>
        <taxon>Actinomycetes</taxon>
        <taxon>Pseudonocardiales</taxon>
        <taxon>Pseudonocardiaceae</taxon>
        <taxon>Saccharopolyspora</taxon>
    </lineage>
</organism>
<gene>
    <name evidence="2" type="ORF">BJ970_003281</name>
</gene>
<dbReference type="Proteomes" id="UP000584374">
    <property type="component" value="Unassembled WGS sequence"/>
</dbReference>
<keyword evidence="3" id="KW-1185">Reference proteome</keyword>
<reference evidence="2 3" key="1">
    <citation type="submission" date="2020-08" db="EMBL/GenBank/DDBJ databases">
        <title>Sequencing the genomes of 1000 actinobacteria strains.</title>
        <authorList>
            <person name="Klenk H.-P."/>
        </authorList>
    </citation>
    <scope>NUCLEOTIDE SEQUENCE [LARGE SCALE GENOMIC DNA]</scope>
    <source>
        <strain evidence="2 3">DSM 45584</strain>
    </source>
</reference>